<feature type="domain" description="Protein FecR C-terminal" evidence="2">
    <location>
        <begin position="255"/>
        <end position="322"/>
    </location>
</feature>
<dbReference type="InterPro" id="IPR006860">
    <property type="entry name" value="FecR"/>
</dbReference>
<sequence>MKELNDIESIIIRSLDRTASETELAVLKEWLHNSDENKTLYFQIKDVWDSTADNQMPSETLAWKQLQSKLPSKSILPLWAKELVKVAAVAVLVAITTYAIFEMPETVQKNPSYATVIVPNGSQTTVELADGTTVRLNSGSELSYPSVFGEELREVTLKGEGYFSVKHDKEHPFVVSTNDLEVRVLGTEFNVMAYDDADYIETTLVKGSVSLNKKGASYRNGVILKPGQKAIYQNGQLAINKANVELVTNWMKKGLYFQRTSLKELAQRLERWYDVDIILSNEMDDLTFTGKFRNNETIWQILDVIKMTTPIDYKVKEDKIYITQINE</sequence>
<dbReference type="Proteomes" id="UP000605676">
    <property type="component" value="Unassembled WGS sequence"/>
</dbReference>
<feature type="domain" description="FecR protein" evidence="1">
    <location>
        <begin position="116"/>
        <end position="209"/>
    </location>
</feature>
<dbReference type="Pfam" id="PF16344">
    <property type="entry name" value="FecR_C"/>
    <property type="match status" value="1"/>
</dbReference>
<dbReference type="InterPro" id="IPR012373">
    <property type="entry name" value="Ferrdict_sens_TM"/>
</dbReference>
<reference evidence="3 4" key="1">
    <citation type="submission" date="2021-01" db="EMBL/GenBank/DDBJ databases">
        <title>Carboxyliciviraga sp.nov., isolated from coastal sediments.</title>
        <authorList>
            <person name="Lu D."/>
            <person name="Zhang T."/>
        </authorList>
    </citation>
    <scope>NUCLEOTIDE SEQUENCE [LARGE SCALE GENOMIC DNA]</scope>
    <source>
        <strain evidence="3 4">N1Y132</strain>
    </source>
</reference>
<proteinExistence type="predicted"/>
<evidence type="ECO:0000259" key="2">
    <source>
        <dbReference type="Pfam" id="PF16344"/>
    </source>
</evidence>
<evidence type="ECO:0000313" key="4">
    <source>
        <dbReference type="Proteomes" id="UP000605676"/>
    </source>
</evidence>
<dbReference type="PANTHER" id="PTHR30273">
    <property type="entry name" value="PERIPLASMIC SIGNAL SENSOR AND SIGMA FACTOR ACTIVATOR FECR-RELATED"/>
    <property type="match status" value="1"/>
</dbReference>
<organism evidence="3 4">
    <name type="scientific">Carboxylicivirga marina</name>
    <dbReference type="NCBI Taxonomy" id="2800988"/>
    <lineage>
        <taxon>Bacteria</taxon>
        <taxon>Pseudomonadati</taxon>
        <taxon>Bacteroidota</taxon>
        <taxon>Bacteroidia</taxon>
        <taxon>Marinilabiliales</taxon>
        <taxon>Marinilabiliaceae</taxon>
        <taxon>Carboxylicivirga</taxon>
    </lineage>
</organism>
<evidence type="ECO:0000259" key="1">
    <source>
        <dbReference type="Pfam" id="PF04773"/>
    </source>
</evidence>
<dbReference type="PIRSF" id="PIRSF018266">
    <property type="entry name" value="FecR"/>
    <property type="match status" value="1"/>
</dbReference>
<dbReference type="RefSeq" id="WP_200466264.1">
    <property type="nucleotide sequence ID" value="NZ_JAENRR010000050.1"/>
</dbReference>
<dbReference type="EMBL" id="JAENRR010000050">
    <property type="protein sequence ID" value="MBK3519043.1"/>
    <property type="molecule type" value="Genomic_DNA"/>
</dbReference>
<dbReference type="PANTHER" id="PTHR30273:SF2">
    <property type="entry name" value="PROTEIN FECR"/>
    <property type="match status" value="1"/>
</dbReference>
<dbReference type="InterPro" id="IPR032508">
    <property type="entry name" value="FecR_C"/>
</dbReference>
<dbReference type="Gene3D" id="2.60.120.1440">
    <property type="match status" value="1"/>
</dbReference>
<protein>
    <submittedName>
        <fullName evidence="3">DUF4974 domain-containing protein</fullName>
    </submittedName>
</protein>
<comment type="caution">
    <text evidence="3">The sequence shown here is derived from an EMBL/GenBank/DDBJ whole genome shotgun (WGS) entry which is preliminary data.</text>
</comment>
<dbReference type="Pfam" id="PF04773">
    <property type="entry name" value="FecR"/>
    <property type="match status" value="1"/>
</dbReference>
<name>A0ABS1HP77_9BACT</name>
<gene>
    <name evidence="3" type="ORF">JIV24_16975</name>
</gene>
<accession>A0ABS1HP77</accession>
<keyword evidence="4" id="KW-1185">Reference proteome</keyword>
<dbReference type="Gene3D" id="3.55.50.30">
    <property type="match status" value="1"/>
</dbReference>
<evidence type="ECO:0000313" key="3">
    <source>
        <dbReference type="EMBL" id="MBK3519043.1"/>
    </source>
</evidence>